<reference evidence="2" key="1">
    <citation type="submission" date="2016-11" db="EMBL/GenBank/DDBJ databases">
        <authorList>
            <person name="Varghese N."/>
            <person name="Submissions S."/>
        </authorList>
    </citation>
    <scope>NUCLEOTIDE SEQUENCE [LARGE SCALE GENOMIC DNA]</scope>
    <source>
        <strain evidence="2">DSM 29326</strain>
    </source>
</reference>
<gene>
    <name evidence="1" type="ORF">SAMN05444339_11212</name>
</gene>
<sequence>MLTHSARWEACKVAKNETYKAVLLASTTLSL</sequence>
<dbReference type="EMBL" id="FQUE01000012">
    <property type="protein sequence ID" value="SHF76080.1"/>
    <property type="molecule type" value="Genomic_DNA"/>
</dbReference>
<evidence type="ECO:0000313" key="2">
    <source>
        <dbReference type="Proteomes" id="UP000183987"/>
    </source>
</evidence>
<proteinExistence type="predicted"/>
<dbReference type="AlphaFoldDB" id="A0A1M5EA74"/>
<name>A0A1M5EA74_LOKAT</name>
<dbReference type="STRING" id="366533.SAMN05444339_11212"/>
<accession>A0A1M5EA74</accession>
<protein>
    <submittedName>
        <fullName evidence="1">Uncharacterized protein</fullName>
    </submittedName>
</protein>
<dbReference type="Proteomes" id="UP000183987">
    <property type="component" value="Unassembled WGS sequence"/>
</dbReference>
<keyword evidence="2" id="KW-1185">Reference proteome</keyword>
<evidence type="ECO:0000313" key="1">
    <source>
        <dbReference type="EMBL" id="SHF76080.1"/>
    </source>
</evidence>
<organism evidence="1 2">
    <name type="scientific">Loktanella atrilutea</name>
    <dbReference type="NCBI Taxonomy" id="366533"/>
    <lineage>
        <taxon>Bacteria</taxon>
        <taxon>Pseudomonadati</taxon>
        <taxon>Pseudomonadota</taxon>
        <taxon>Alphaproteobacteria</taxon>
        <taxon>Rhodobacterales</taxon>
        <taxon>Roseobacteraceae</taxon>
        <taxon>Loktanella</taxon>
    </lineage>
</organism>